<reference evidence="1" key="3">
    <citation type="submission" date="2025-08" db="UniProtKB">
        <authorList>
            <consortium name="Ensembl"/>
        </authorList>
    </citation>
    <scope>IDENTIFICATION</scope>
</reference>
<accession>H2XJZ2</accession>
<reference evidence="1" key="4">
    <citation type="submission" date="2025-09" db="UniProtKB">
        <authorList>
            <consortium name="Ensembl"/>
        </authorList>
    </citation>
    <scope>IDENTIFICATION</scope>
</reference>
<reference evidence="2" key="1">
    <citation type="journal article" date="2002" name="Science">
        <title>The draft genome of Ciona intestinalis: insights into chordate and vertebrate origins.</title>
        <authorList>
            <person name="Dehal P."/>
            <person name="Satou Y."/>
            <person name="Campbell R.K."/>
            <person name="Chapman J."/>
            <person name="Degnan B."/>
            <person name="De Tomaso A."/>
            <person name="Davidson B."/>
            <person name="Di Gregorio A."/>
            <person name="Gelpke M."/>
            <person name="Goodstein D.M."/>
            <person name="Harafuji N."/>
            <person name="Hastings K.E."/>
            <person name="Ho I."/>
            <person name="Hotta K."/>
            <person name="Huang W."/>
            <person name="Kawashima T."/>
            <person name="Lemaire P."/>
            <person name="Martinez D."/>
            <person name="Meinertzhagen I.A."/>
            <person name="Necula S."/>
            <person name="Nonaka M."/>
            <person name="Putnam N."/>
            <person name="Rash S."/>
            <person name="Saiga H."/>
            <person name="Satake M."/>
            <person name="Terry A."/>
            <person name="Yamada L."/>
            <person name="Wang H.G."/>
            <person name="Awazu S."/>
            <person name="Azumi K."/>
            <person name="Boore J."/>
            <person name="Branno M."/>
            <person name="Chin-Bow S."/>
            <person name="DeSantis R."/>
            <person name="Doyle S."/>
            <person name="Francino P."/>
            <person name="Keys D.N."/>
            <person name="Haga S."/>
            <person name="Hayashi H."/>
            <person name="Hino K."/>
            <person name="Imai K.S."/>
            <person name="Inaba K."/>
            <person name="Kano S."/>
            <person name="Kobayashi K."/>
            <person name="Kobayashi M."/>
            <person name="Lee B.I."/>
            <person name="Makabe K.W."/>
            <person name="Manohar C."/>
            <person name="Matassi G."/>
            <person name="Medina M."/>
            <person name="Mochizuki Y."/>
            <person name="Mount S."/>
            <person name="Morishita T."/>
            <person name="Miura S."/>
            <person name="Nakayama A."/>
            <person name="Nishizaka S."/>
            <person name="Nomoto H."/>
            <person name="Ohta F."/>
            <person name="Oishi K."/>
            <person name="Rigoutsos I."/>
            <person name="Sano M."/>
            <person name="Sasaki A."/>
            <person name="Sasakura Y."/>
            <person name="Shoguchi E."/>
            <person name="Shin-i T."/>
            <person name="Spagnuolo A."/>
            <person name="Stainier D."/>
            <person name="Suzuki M.M."/>
            <person name="Tassy O."/>
            <person name="Takatori N."/>
            <person name="Tokuoka M."/>
            <person name="Yagi K."/>
            <person name="Yoshizaki F."/>
            <person name="Wada S."/>
            <person name="Zhang C."/>
            <person name="Hyatt P.D."/>
            <person name="Larimer F."/>
            <person name="Detter C."/>
            <person name="Doggett N."/>
            <person name="Glavina T."/>
            <person name="Hawkins T."/>
            <person name="Richardson P."/>
            <person name="Lucas S."/>
            <person name="Kohara Y."/>
            <person name="Levine M."/>
            <person name="Satoh N."/>
            <person name="Rokhsar D.S."/>
        </authorList>
    </citation>
    <scope>NUCLEOTIDE SEQUENCE [LARGE SCALE GENOMIC DNA]</scope>
</reference>
<proteinExistence type="predicted"/>
<dbReference type="InParanoid" id="H2XJZ2"/>
<organism evidence="1 2">
    <name type="scientific">Ciona intestinalis</name>
    <name type="common">Transparent sea squirt</name>
    <name type="synonym">Ascidia intestinalis</name>
    <dbReference type="NCBI Taxonomy" id="7719"/>
    <lineage>
        <taxon>Eukaryota</taxon>
        <taxon>Metazoa</taxon>
        <taxon>Chordata</taxon>
        <taxon>Tunicata</taxon>
        <taxon>Ascidiacea</taxon>
        <taxon>Phlebobranchia</taxon>
        <taxon>Cionidae</taxon>
        <taxon>Ciona</taxon>
    </lineage>
</organism>
<dbReference type="HOGENOM" id="CLU_3191008_0_0_1"/>
<evidence type="ECO:0000313" key="1">
    <source>
        <dbReference type="Ensembl" id="ENSCINP00000029974.1"/>
    </source>
</evidence>
<dbReference type="AlphaFoldDB" id="H2XJZ2"/>
<evidence type="ECO:0000313" key="2">
    <source>
        <dbReference type="Proteomes" id="UP000008144"/>
    </source>
</evidence>
<dbReference type="EMBL" id="EAAA01002090">
    <property type="status" value="NOT_ANNOTATED_CDS"/>
    <property type="molecule type" value="Genomic_DNA"/>
</dbReference>
<dbReference type="Proteomes" id="UP000008144">
    <property type="component" value="Chromosome 5"/>
</dbReference>
<reference evidence="1" key="2">
    <citation type="journal article" date="2008" name="Genome Biol.">
        <title>Improved genome assembly and evidence-based global gene model set for the chordate Ciona intestinalis: new insight into intron and operon populations.</title>
        <authorList>
            <person name="Satou Y."/>
            <person name="Mineta K."/>
            <person name="Ogasawara M."/>
            <person name="Sasakura Y."/>
            <person name="Shoguchi E."/>
            <person name="Ueno K."/>
            <person name="Yamada L."/>
            <person name="Matsumoto J."/>
            <person name="Wasserscheid J."/>
            <person name="Dewar K."/>
            <person name="Wiley G.B."/>
            <person name="Macmil S.L."/>
            <person name="Roe B.A."/>
            <person name="Zeller R.W."/>
            <person name="Hastings K.E."/>
            <person name="Lemaire P."/>
            <person name="Lindquist E."/>
            <person name="Endo T."/>
            <person name="Hotta K."/>
            <person name="Inaba K."/>
        </authorList>
    </citation>
    <scope>NUCLEOTIDE SEQUENCE [LARGE SCALE GENOMIC DNA]</scope>
    <source>
        <strain evidence="1">wild type</strain>
    </source>
</reference>
<protein>
    <submittedName>
        <fullName evidence="1">Uncharacterized protein</fullName>
    </submittedName>
</protein>
<keyword evidence="2" id="KW-1185">Reference proteome</keyword>
<sequence length="46" mass="5095">MGDYDVGYLMEGKLYSLNLIILQGGYYILLVQANRGNGLLGHTTFV</sequence>
<dbReference type="Ensembl" id="ENSCINT00000037173.1">
    <property type="protein sequence ID" value="ENSCINP00000029974.1"/>
    <property type="gene ID" value="ENSCING00000024991.1"/>
</dbReference>
<name>H2XJZ2_CIOIN</name>